<feature type="domain" description="UvrD-like helicase C-terminal" evidence="5">
    <location>
        <begin position="17"/>
        <end position="75"/>
    </location>
</feature>
<evidence type="ECO:0000256" key="4">
    <source>
        <dbReference type="ARBA" id="ARBA00022840"/>
    </source>
</evidence>
<dbReference type="GO" id="GO:0004386">
    <property type="term" value="F:helicase activity"/>
    <property type="evidence" value="ECO:0007669"/>
    <property type="project" value="UniProtKB-KW"/>
</dbReference>
<evidence type="ECO:0000256" key="1">
    <source>
        <dbReference type="ARBA" id="ARBA00022741"/>
    </source>
</evidence>
<sequence>EVLKAIDPSALKPRPYRRHGEKVQFIRSKNRKEGIQSIADDIQQLLDDEFQKIAVLCRTGKEARDMQKMLRHRGITE</sequence>
<keyword evidence="3" id="KW-0347">Helicase</keyword>
<gene>
    <name evidence="6" type="ORF">S03H2_26870</name>
</gene>
<feature type="non-terminal residue" evidence="6">
    <location>
        <position position="77"/>
    </location>
</feature>
<dbReference type="GO" id="GO:0016787">
    <property type="term" value="F:hydrolase activity"/>
    <property type="evidence" value="ECO:0007669"/>
    <property type="project" value="UniProtKB-KW"/>
</dbReference>
<evidence type="ECO:0000256" key="3">
    <source>
        <dbReference type="ARBA" id="ARBA00022806"/>
    </source>
</evidence>
<dbReference type="EMBL" id="BARU01015790">
    <property type="protein sequence ID" value="GAH55382.1"/>
    <property type="molecule type" value="Genomic_DNA"/>
</dbReference>
<dbReference type="Pfam" id="PF13361">
    <property type="entry name" value="UvrD_C"/>
    <property type="match status" value="1"/>
</dbReference>
<dbReference type="Gene3D" id="3.40.50.300">
    <property type="entry name" value="P-loop containing nucleotide triphosphate hydrolases"/>
    <property type="match status" value="1"/>
</dbReference>
<protein>
    <recommendedName>
        <fullName evidence="5">UvrD-like helicase C-terminal domain-containing protein</fullName>
    </recommendedName>
</protein>
<dbReference type="GO" id="GO:0005524">
    <property type="term" value="F:ATP binding"/>
    <property type="evidence" value="ECO:0007669"/>
    <property type="project" value="UniProtKB-KW"/>
</dbReference>
<name>X1GDS8_9ZZZZ</name>
<evidence type="ECO:0000313" key="6">
    <source>
        <dbReference type="EMBL" id="GAH55382.1"/>
    </source>
</evidence>
<keyword evidence="2" id="KW-0378">Hydrolase</keyword>
<dbReference type="InterPro" id="IPR014017">
    <property type="entry name" value="DNA_helicase_UvrD-like_C"/>
</dbReference>
<comment type="caution">
    <text evidence="6">The sequence shown here is derived from an EMBL/GenBank/DDBJ whole genome shotgun (WGS) entry which is preliminary data.</text>
</comment>
<evidence type="ECO:0000259" key="5">
    <source>
        <dbReference type="Pfam" id="PF13361"/>
    </source>
</evidence>
<dbReference type="InterPro" id="IPR027417">
    <property type="entry name" value="P-loop_NTPase"/>
</dbReference>
<feature type="non-terminal residue" evidence="6">
    <location>
        <position position="1"/>
    </location>
</feature>
<organism evidence="6">
    <name type="scientific">marine sediment metagenome</name>
    <dbReference type="NCBI Taxonomy" id="412755"/>
    <lineage>
        <taxon>unclassified sequences</taxon>
        <taxon>metagenomes</taxon>
        <taxon>ecological metagenomes</taxon>
    </lineage>
</organism>
<reference evidence="6" key="1">
    <citation type="journal article" date="2014" name="Front. Microbiol.">
        <title>High frequency of phylogenetically diverse reductive dehalogenase-homologous genes in deep subseafloor sedimentary metagenomes.</title>
        <authorList>
            <person name="Kawai M."/>
            <person name="Futagami T."/>
            <person name="Toyoda A."/>
            <person name="Takaki Y."/>
            <person name="Nishi S."/>
            <person name="Hori S."/>
            <person name="Arai W."/>
            <person name="Tsubouchi T."/>
            <person name="Morono Y."/>
            <person name="Uchiyama I."/>
            <person name="Ito T."/>
            <person name="Fujiyama A."/>
            <person name="Inagaki F."/>
            <person name="Takami H."/>
        </authorList>
    </citation>
    <scope>NUCLEOTIDE SEQUENCE</scope>
    <source>
        <strain evidence="6">Expedition CK06-06</strain>
    </source>
</reference>
<dbReference type="SUPFAM" id="SSF52540">
    <property type="entry name" value="P-loop containing nucleoside triphosphate hydrolases"/>
    <property type="match status" value="1"/>
</dbReference>
<keyword evidence="1" id="KW-0547">Nucleotide-binding</keyword>
<accession>X1GDS8</accession>
<evidence type="ECO:0000256" key="2">
    <source>
        <dbReference type="ARBA" id="ARBA00022801"/>
    </source>
</evidence>
<dbReference type="AlphaFoldDB" id="X1GDS8"/>
<keyword evidence="4" id="KW-0067">ATP-binding</keyword>
<proteinExistence type="predicted"/>